<dbReference type="GO" id="GO:0005886">
    <property type="term" value="C:plasma membrane"/>
    <property type="evidence" value="ECO:0007669"/>
    <property type="project" value="TreeGrafter"/>
</dbReference>
<feature type="transmembrane region" description="Helical" evidence="10">
    <location>
        <begin position="194"/>
        <end position="217"/>
    </location>
</feature>
<protein>
    <recommendedName>
        <fullName evidence="12">Lysosome-associated membrane glycoprotein 2-like luminal domain-containing protein</fullName>
    </recommendedName>
</protein>
<dbReference type="PANTHER" id="PTHR11506:SF2">
    <property type="entry name" value="MACROSIALIN"/>
    <property type="match status" value="1"/>
</dbReference>
<dbReference type="Gene3D" id="2.40.160.110">
    <property type="match status" value="1"/>
</dbReference>
<keyword evidence="4" id="KW-0967">Endosome</keyword>
<dbReference type="Pfam" id="PF01299">
    <property type="entry name" value="Lamp2-like_luminal"/>
    <property type="match status" value="1"/>
</dbReference>
<feature type="signal peptide" evidence="11">
    <location>
        <begin position="1"/>
        <end position="21"/>
    </location>
</feature>
<comment type="subcellular location">
    <subcellularLocation>
        <location evidence="1">Endosome membrane</location>
        <topology evidence="1">Single-pass type I membrane protein</topology>
    </subcellularLocation>
    <subcellularLocation>
        <location evidence="8">Lysosome membrane</location>
        <topology evidence="8">Single-pass type I membrane protein</topology>
    </subcellularLocation>
</comment>
<evidence type="ECO:0000313" key="13">
    <source>
        <dbReference type="EMBL" id="KAG5261021.1"/>
    </source>
</evidence>
<comment type="caution">
    <text evidence="13">The sequence shown here is derived from an EMBL/GenBank/DDBJ whole genome shotgun (WGS) entry which is preliminary data.</text>
</comment>
<comment type="similarity">
    <text evidence="8">Belongs to the LAMP family.</text>
</comment>
<evidence type="ECO:0000256" key="7">
    <source>
        <dbReference type="ARBA" id="ARBA00023180"/>
    </source>
</evidence>
<organism evidence="13 14">
    <name type="scientific">Alosa alosa</name>
    <name type="common">allis shad</name>
    <dbReference type="NCBI Taxonomy" id="278164"/>
    <lineage>
        <taxon>Eukaryota</taxon>
        <taxon>Metazoa</taxon>
        <taxon>Chordata</taxon>
        <taxon>Craniata</taxon>
        <taxon>Vertebrata</taxon>
        <taxon>Euteleostomi</taxon>
        <taxon>Actinopterygii</taxon>
        <taxon>Neopterygii</taxon>
        <taxon>Teleostei</taxon>
        <taxon>Clupei</taxon>
        <taxon>Clupeiformes</taxon>
        <taxon>Clupeoidei</taxon>
        <taxon>Clupeidae</taxon>
        <taxon>Alosa</taxon>
    </lineage>
</organism>
<keyword evidence="8" id="KW-1015">Disulfide bond</keyword>
<dbReference type="GO" id="GO:0031902">
    <property type="term" value="C:late endosome membrane"/>
    <property type="evidence" value="ECO:0007669"/>
    <property type="project" value="TreeGrafter"/>
</dbReference>
<feature type="disulfide bond" evidence="8">
    <location>
        <begin position="150"/>
        <end position="187"/>
    </location>
</feature>
<dbReference type="PROSITE" id="PS51407">
    <property type="entry name" value="LAMP_3"/>
    <property type="match status" value="1"/>
</dbReference>
<dbReference type="AlphaFoldDB" id="A0AAV6FHC0"/>
<evidence type="ECO:0000256" key="4">
    <source>
        <dbReference type="ARBA" id="ARBA00022753"/>
    </source>
</evidence>
<evidence type="ECO:0000256" key="8">
    <source>
        <dbReference type="PROSITE-ProRule" id="PRU00740"/>
    </source>
</evidence>
<keyword evidence="6 8" id="KW-0472">Membrane</keyword>
<dbReference type="InterPro" id="IPR048528">
    <property type="entry name" value="Lamp2-like_luminal"/>
</dbReference>
<evidence type="ECO:0000256" key="3">
    <source>
        <dbReference type="ARBA" id="ARBA00022729"/>
    </source>
</evidence>
<evidence type="ECO:0000256" key="2">
    <source>
        <dbReference type="ARBA" id="ARBA00022692"/>
    </source>
</evidence>
<dbReference type="EMBL" id="JADWDJ010000024">
    <property type="protein sequence ID" value="KAG5261021.1"/>
    <property type="molecule type" value="Genomic_DNA"/>
</dbReference>
<evidence type="ECO:0000313" key="14">
    <source>
        <dbReference type="Proteomes" id="UP000823561"/>
    </source>
</evidence>
<evidence type="ECO:0000256" key="6">
    <source>
        <dbReference type="ARBA" id="ARBA00023136"/>
    </source>
</evidence>
<dbReference type="GO" id="GO:0005765">
    <property type="term" value="C:lysosomal membrane"/>
    <property type="evidence" value="ECO:0007669"/>
    <property type="project" value="UniProtKB-SubCell"/>
</dbReference>
<name>A0AAV6FHC0_9TELE</name>
<accession>A0AAV6FHC0</accession>
<evidence type="ECO:0000256" key="10">
    <source>
        <dbReference type="SAM" id="Phobius"/>
    </source>
</evidence>
<keyword evidence="7" id="KW-0325">Glycoprotein</keyword>
<dbReference type="Proteomes" id="UP000823561">
    <property type="component" value="Chromosome 24"/>
</dbReference>
<dbReference type="PANTHER" id="PTHR11506">
    <property type="entry name" value="LYSOSOME-ASSOCIATED MEMBRANE GLYCOPROTEIN"/>
    <property type="match status" value="1"/>
</dbReference>
<evidence type="ECO:0000256" key="9">
    <source>
        <dbReference type="SAM" id="MobiDB-lite"/>
    </source>
</evidence>
<dbReference type="InterPro" id="IPR002000">
    <property type="entry name" value="Lysosome-assoc_membr_glycop"/>
</dbReference>
<keyword evidence="3 11" id="KW-0732">Signal</keyword>
<proteinExistence type="inferred from homology"/>
<evidence type="ECO:0000256" key="5">
    <source>
        <dbReference type="ARBA" id="ARBA00022989"/>
    </source>
</evidence>
<evidence type="ECO:0000256" key="11">
    <source>
        <dbReference type="SAM" id="SignalP"/>
    </source>
</evidence>
<sequence length="229" mass="25246">MKMGIFFLIATCVLSTAITSAQESDKDKPSASLQPPAMFTDLPAPTATKPTMILQVKVNDSKTRGTFIVQPNMTKTSGVIKKDSVSFTLTFKEGTITFNFQRNTTSKTVYVNSLHLNMTYAFTAGGKKTYIAKNESLDLFKAAIGHSYSCKNESISLGNEIYLEVTQDRVQAFNFTATNQFGQMDLCKADQPDYTVAIAVGIVLLILIVIVILAYICSRRRRSDGYQSL</sequence>
<comment type="caution">
    <text evidence="8">Lacks conserved residue(s) required for the propagation of feature annotation.</text>
</comment>
<dbReference type="PRINTS" id="PR00336">
    <property type="entry name" value="LYSASSOCTDMP"/>
</dbReference>
<evidence type="ECO:0000259" key="12">
    <source>
        <dbReference type="Pfam" id="PF01299"/>
    </source>
</evidence>
<gene>
    <name evidence="13" type="ORF">AALO_G00299090</name>
</gene>
<reference evidence="13" key="1">
    <citation type="submission" date="2020-10" db="EMBL/GenBank/DDBJ databases">
        <title>Chromosome-scale genome assembly of the Allis shad, Alosa alosa.</title>
        <authorList>
            <person name="Margot Z."/>
            <person name="Christophe K."/>
            <person name="Cabau C."/>
            <person name="Louis A."/>
            <person name="Berthelot C."/>
            <person name="Parey E."/>
            <person name="Roest Crollius H."/>
            <person name="Montfort J."/>
            <person name="Robinson-Rechavi M."/>
            <person name="Bucao C."/>
            <person name="Bouchez O."/>
            <person name="Gislard M."/>
            <person name="Lluch J."/>
            <person name="Milhes M."/>
            <person name="Lampietro C."/>
            <person name="Lopez Roques C."/>
            <person name="Donnadieu C."/>
            <person name="Braasch I."/>
            <person name="Desvignes T."/>
            <person name="Postlethwait J."/>
            <person name="Bobe J."/>
            <person name="Guiguen Y."/>
        </authorList>
    </citation>
    <scope>NUCLEOTIDE SEQUENCE</scope>
    <source>
        <strain evidence="13">M-15738</strain>
        <tissue evidence="13">Blood</tissue>
    </source>
</reference>
<feature type="domain" description="Lysosome-associated membrane glycoprotein 2-like luminal" evidence="12">
    <location>
        <begin position="51"/>
        <end position="175"/>
    </location>
</feature>
<keyword evidence="14" id="KW-1185">Reference proteome</keyword>
<keyword evidence="5 10" id="KW-1133">Transmembrane helix</keyword>
<feature type="chain" id="PRO_5043316328" description="Lysosome-associated membrane glycoprotein 2-like luminal domain-containing protein" evidence="11">
    <location>
        <begin position="22"/>
        <end position="229"/>
    </location>
</feature>
<feature type="region of interest" description="Disordered" evidence="9">
    <location>
        <begin position="24"/>
        <end position="45"/>
    </location>
</feature>
<keyword evidence="8" id="KW-0458">Lysosome</keyword>
<dbReference type="GO" id="GO:0072594">
    <property type="term" value="P:establishment of protein localization to organelle"/>
    <property type="evidence" value="ECO:0007669"/>
    <property type="project" value="TreeGrafter"/>
</dbReference>
<evidence type="ECO:0000256" key="1">
    <source>
        <dbReference type="ARBA" id="ARBA00004530"/>
    </source>
</evidence>
<keyword evidence="2 8" id="KW-0812">Transmembrane</keyword>